<sequence>MLITFLAEHAEPRAPPGGWADRPLLVPWAS</sequence>
<reference evidence="1" key="1">
    <citation type="submission" date="2018-08" db="EMBL/GenBank/DDBJ databases">
        <title>HSV2 whole genome sequences from clinical isolates.</title>
        <authorList>
            <person name="Roychoudhury P."/>
            <person name="Greninger A.L."/>
            <person name="Jerome K.R."/>
            <person name="Johnston C."/>
            <person name="Wald A."/>
            <person name="Xie H."/>
        </authorList>
    </citation>
    <scope>NUCLEOTIDE SEQUENCE</scope>
    <source>
        <strain evidence="1">2008-483</strain>
    </source>
</reference>
<protein>
    <submittedName>
        <fullName evidence="1">Uncharacterized protein</fullName>
    </submittedName>
</protein>
<organismHost>
    <name type="scientific">Homo sapiens</name>
    <name type="common">Human</name>
    <dbReference type="NCBI Taxonomy" id="9606"/>
</organismHost>
<organism evidence="1">
    <name type="scientific">Human herpesvirus 2</name>
    <name type="common">HHV-2</name>
    <name type="synonym">Human herpes simplex virus 2</name>
    <dbReference type="NCBI Taxonomy" id="10310"/>
    <lineage>
        <taxon>Viruses</taxon>
        <taxon>Duplodnaviria</taxon>
        <taxon>Heunggongvirae</taxon>
        <taxon>Peploviricota</taxon>
        <taxon>Herviviricetes</taxon>
        <taxon>Herpesvirales</taxon>
        <taxon>Orthoherpesviridae</taxon>
        <taxon>Alphaherpesvirinae</taxon>
        <taxon>Simplexvirus</taxon>
        <taxon>Simplexvirus humanalpha2</taxon>
    </lineage>
</organism>
<name>A0A481TWT3_HHV2</name>
<dbReference type="EMBL" id="MH790660">
    <property type="protein sequence ID" value="QBH85092.1"/>
    <property type="molecule type" value="Genomic_DNA"/>
</dbReference>
<evidence type="ECO:0000313" key="1">
    <source>
        <dbReference type="EMBL" id="QBH85092.1"/>
    </source>
</evidence>
<proteinExistence type="predicted"/>
<dbReference type="EMBL" id="MH790660">
    <property type="protein sequence ID" value="QBH85225.1"/>
    <property type="molecule type" value="Genomic_DNA"/>
</dbReference>
<accession>A0A481TWT3</accession>